<organism evidence="1 2">
    <name type="scientific">Spirosoma radiotolerans</name>
    <dbReference type="NCBI Taxonomy" id="1379870"/>
    <lineage>
        <taxon>Bacteria</taxon>
        <taxon>Pseudomonadati</taxon>
        <taxon>Bacteroidota</taxon>
        <taxon>Cytophagia</taxon>
        <taxon>Cytophagales</taxon>
        <taxon>Cytophagaceae</taxon>
        <taxon>Spirosoma</taxon>
    </lineage>
</organism>
<dbReference type="AlphaFoldDB" id="A0A0E3V9C7"/>
<protein>
    <submittedName>
        <fullName evidence="1">Uncharacterized protein</fullName>
    </submittedName>
</protein>
<dbReference type="PATRIC" id="fig|1379870.5.peg.4559"/>
<keyword evidence="2" id="KW-1185">Reference proteome</keyword>
<proteinExistence type="predicted"/>
<evidence type="ECO:0000313" key="2">
    <source>
        <dbReference type="Proteomes" id="UP000033054"/>
    </source>
</evidence>
<dbReference type="EMBL" id="CP010429">
    <property type="protein sequence ID" value="AKD57026.1"/>
    <property type="molecule type" value="Genomic_DNA"/>
</dbReference>
<name>A0A0E3V9C7_9BACT</name>
<dbReference type="RefSeq" id="WP_046576530.1">
    <property type="nucleotide sequence ID" value="NZ_CP010429.1"/>
</dbReference>
<dbReference type="Proteomes" id="UP000033054">
    <property type="component" value="Chromosome"/>
</dbReference>
<dbReference type="KEGG" id="srd:SD10_21135"/>
<gene>
    <name evidence="1" type="ORF">SD10_21135</name>
</gene>
<accession>A0A0E3V9C7</accession>
<sequence>MNTPLINTIITENQAFQRLKTTDGPAPLMVGFVGIKTLITDLLKTDPDNLSIIEALHLLQDQGWQDASSMLDHYEEEQQEKYQIAFFRLQALVATAVNTIQAS</sequence>
<reference evidence="1 2" key="1">
    <citation type="journal article" date="2014" name="Curr. Microbiol.">
        <title>Spirosoma radiotolerans sp. nov., a gamma-radiation-resistant bacterium isolated from gamma ray-irradiated soil.</title>
        <authorList>
            <person name="Lee J.J."/>
            <person name="Srinivasan S."/>
            <person name="Lim S."/>
            <person name="Joe M."/>
            <person name="Im S."/>
            <person name="Bae S.I."/>
            <person name="Park K.R."/>
            <person name="Han J.H."/>
            <person name="Park S.H."/>
            <person name="Joo B.M."/>
            <person name="Park S.J."/>
            <person name="Kim M.K."/>
        </authorList>
    </citation>
    <scope>NUCLEOTIDE SEQUENCE [LARGE SCALE GENOMIC DNA]</scope>
    <source>
        <strain evidence="1 2">DG5A</strain>
    </source>
</reference>
<evidence type="ECO:0000313" key="1">
    <source>
        <dbReference type="EMBL" id="AKD57026.1"/>
    </source>
</evidence>
<dbReference type="HOGENOM" id="CLU_2262070_0_0_10"/>